<evidence type="ECO:0000313" key="2">
    <source>
        <dbReference type="Proteomes" id="UP000032279"/>
    </source>
</evidence>
<protein>
    <submittedName>
        <fullName evidence="1">Uncharacterized protein</fullName>
    </submittedName>
</protein>
<dbReference type="STRING" id="1335616.WDC_1758"/>
<dbReference type="Proteomes" id="UP000032279">
    <property type="component" value="Unassembled WGS sequence"/>
</dbReference>
<sequence length="54" mass="6081">MSGQAVHLSNLFSAFISKIILQFDYKLFLTLLLSKKNPKTALAVFGFYEEPDGQ</sequence>
<proteinExistence type="predicted"/>
<dbReference type="AlphaFoldDB" id="A0A0D1A4P2"/>
<keyword evidence="2" id="KW-1185">Reference proteome</keyword>
<dbReference type="EMBL" id="AWTT01000059">
    <property type="protein sequence ID" value="KIS02672.1"/>
    <property type="molecule type" value="Genomic_DNA"/>
</dbReference>
<comment type="caution">
    <text evidence="1">The sequence shown here is derived from an EMBL/GenBank/DDBJ whole genome shotgun (WGS) entry which is preliminary data.</text>
</comment>
<name>A0A0D1A4P2_9LACO</name>
<accession>A0A0D1A4P2</accession>
<evidence type="ECO:0000313" key="1">
    <source>
        <dbReference type="EMBL" id="KIS02672.1"/>
    </source>
</evidence>
<organism evidence="1 2">
    <name type="scientific">Paucilactobacillus wasatchensis</name>
    <dbReference type="NCBI Taxonomy" id="1335616"/>
    <lineage>
        <taxon>Bacteria</taxon>
        <taxon>Bacillati</taxon>
        <taxon>Bacillota</taxon>
        <taxon>Bacilli</taxon>
        <taxon>Lactobacillales</taxon>
        <taxon>Lactobacillaceae</taxon>
        <taxon>Paucilactobacillus</taxon>
    </lineage>
</organism>
<gene>
    <name evidence="1" type="ORF">WDC_1758</name>
</gene>
<reference evidence="1 2" key="1">
    <citation type="submission" date="2013-08" db="EMBL/GenBank/DDBJ databases">
        <title>Lactobacillus wasatchii sp. WDC04, a late gas producing bacteria isolated from aged chedder cheese.</title>
        <authorList>
            <person name="Oberg C.J."/>
            <person name="Culumber M."/>
            <person name="McMahon D.J."/>
            <person name="Broadbent J.R."/>
            <person name="Oberg T.S."/>
            <person name="Ortaki F."/>
        </authorList>
    </citation>
    <scope>NUCLEOTIDE SEQUENCE [LARGE SCALE GENOMIC DNA]</scope>
    <source>
        <strain evidence="1 2">WDC04</strain>
    </source>
</reference>